<dbReference type="PANTHER" id="PTHR21180">
    <property type="entry name" value="ENDONUCLEASE/EXONUCLEASE/PHOSPHATASE FAMILY DOMAIN-CONTAINING PROTEIN 1"/>
    <property type="match status" value="1"/>
</dbReference>
<comment type="caution">
    <text evidence="4">The sequence shown here is derived from an EMBL/GenBank/DDBJ whole genome shotgun (WGS) entry which is preliminary data.</text>
</comment>
<feature type="domain" description="Helix-hairpin-helix DNA-binding motif class 1" evidence="3">
    <location>
        <begin position="270"/>
        <end position="289"/>
    </location>
</feature>
<keyword evidence="5" id="KW-1185">Reference proteome</keyword>
<gene>
    <name evidence="4" type="ORF">GCM10009751_28130</name>
</gene>
<organism evidence="4 5">
    <name type="scientific">Myceligenerans crystallogenes</name>
    <dbReference type="NCBI Taxonomy" id="316335"/>
    <lineage>
        <taxon>Bacteria</taxon>
        <taxon>Bacillati</taxon>
        <taxon>Actinomycetota</taxon>
        <taxon>Actinomycetes</taxon>
        <taxon>Micrococcales</taxon>
        <taxon>Promicromonosporaceae</taxon>
        <taxon>Myceligenerans</taxon>
    </lineage>
</organism>
<dbReference type="InterPro" id="IPR003583">
    <property type="entry name" value="Hlx-hairpin-Hlx_DNA-bd_motif"/>
</dbReference>
<dbReference type="EMBL" id="BAAANL010000005">
    <property type="protein sequence ID" value="GAA1867990.1"/>
    <property type="molecule type" value="Genomic_DNA"/>
</dbReference>
<dbReference type="SUPFAM" id="SSF47781">
    <property type="entry name" value="RuvA domain 2-like"/>
    <property type="match status" value="1"/>
</dbReference>
<dbReference type="Pfam" id="PF12836">
    <property type="entry name" value="HHH_3"/>
    <property type="match status" value="1"/>
</dbReference>
<protein>
    <recommendedName>
        <fullName evidence="3">Helix-hairpin-helix DNA-binding motif class 1 domain-containing protein</fullName>
    </recommendedName>
</protein>
<feature type="transmembrane region" description="Helical" evidence="2">
    <location>
        <begin position="65"/>
        <end position="85"/>
    </location>
</feature>
<feature type="compositionally biased region" description="Low complexity" evidence="1">
    <location>
        <begin position="116"/>
        <end position="148"/>
    </location>
</feature>
<dbReference type="PANTHER" id="PTHR21180:SF32">
    <property type="entry name" value="ENDONUCLEASE_EXONUCLEASE_PHOSPHATASE FAMILY DOMAIN-CONTAINING PROTEIN 1"/>
    <property type="match status" value="1"/>
</dbReference>
<dbReference type="Proteomes" id="UP001501094">
    <property type="component" value="Unassembled WGS sequence"/>
</dbReference>
<dbReference type="InterPro" id="IPR010994">
    <property type="entry name" value="RuvA_2-like"/>
</dbReference>
<dbReference type="RefSeq" id="WP_344103956.1">
    <property type="nucleotide sequence ID" value="NZ_BAAANL010000005.1"/>
</dbReference>
<evidence type="ECO:0000256" key="2">
    <source>
        <dbReference type="SAM" id="Phobius"/>
    </source>
</evidence>
<dbReference type="InterPro" id="IPR004509">
    <property type="entry name" value="Competence_ComEA_HhH"/>
</dbReference>
<dbReference type="Gene3D" id="1.10.150.280">
    <property type="entry name" value="AF1531-like domain"/>
    <property type="match status" value="1"/>
</dbReference>
<evidence type="ECO:0000313" key="5">
    <source>
        <dbReference type="Proteomes" id="UP001501094"/>
    </source>
</evidence>
<sequence length="322" mass="30485">MRADTDAIPAVPPAASSDLDDLAGRLRRRRSADRVAAAYEAVHGHPVGLDDGGSGWRWALGARPGLVAVVAVLLLAIVAGVVVLGPGLRGDGEVRALGPAADAAPADGGGAGGAVAPGTEMPEGAGSSEEAEAGSPEGAWAGSPEPVASAGTGAGVVAHVVGAVREPGLVELPAGARIADAVDAAGGATQDADLSGVNLARSVTDGEQIYVPEPGEVPVAAPPGGAGTGSGGSGGGGAVGGASAVGGVGGTAGAVGTPGATVDVNSADATALETLPGIGPSLASAIVEWRTAHGPFASVDELEDVPGIGPSVLEQVRPSVTV</sequence>
<reference evidence="4 5" key="1">
    <citation type="journal article" date="2019" name="Int. J. Syst. Evol. Microbiol.">
        <title>The Global Catalogue of Microorganisms (GCM) 10K type strain sequencing project: providing services to taxonomists for standard genome sequencing and annotation.</title>
        <authorList>
            <consortium name="The Broad Institute Genomics Platform"/>
            <consortium name="The Broad Institute Genome Sequencing Center for Infectious Disease"/>
            <person name="Wu L."/>
            <person name="Ma J."/>
        </authorList>
    </citation>
    <scope>NUCLEOTIDE SEQUENCE [LARGE SCALE GENOMIC DNA]</scope>
    <source>
        <strain evidence="4 5">JCM 14326</strain>
    </source>
</reference>
<proteinExistence type="predicted"/>
<dbReference type="InterPro" id="IPR019554">
    <property type="entry name" value="Soluble_ligand-bd"/>
</dbReference>
<name>A0ABN2NGX4_9MICO</name>
<keyword evidence="2" id="KW-1133">Transmembrane helix</keyword>
<feature type="region of interest" description="Disordered" evidence="1">
    <location>
        <begin position="101"/>
        <end position="148"/>
    </location>
</feature>
<keyword evidence="2" id="KW-0472">Membrane</keyword>
<evidence type="ECO:0000256" key="1">
    <source>
        <dbReference type="SAM" id="MobiDB-lite"/>
    </source>
</evidence>
<dbReference type="Pfam" id="PF10531">
    <property type="entry name" value="SLBB"/>
    <property type="match status" value="1"/>
</dbReference>
<dbReference type="NCBIfam" id="TIGR00426">
    <property type="entry name" value="competence protein ComEA helix-hairpin-helix repeat region"/>
    <property type="match status" value="1"/>
</dbReference>
<evidence type="ECO:0000313" key="4">
    <source>
        <dbReference type="EMBL" id="GAA1867990.1"/>
    </source>
</evidence>
<evidence type="ECO:0000259" key="3">
    <source>
        <dbReference type="SMART" id="SM00278"/>
    </source>
</evidence>
<dbReference type="SMART" id="SM00278">
    <property type="entry name" value="HhH1"/>
    <property type="match status" value="2"/>
</dbReference>
<accession>A0ABN2NGX4</accession>
<keyword evidence="2" id="KW-0812">Transmembrane</keyword>
<dbReference type="Gene3D" id="3.10.560.10">
    <property type="entry name" value="Outer membrane lipoprotein wza domain like"/>
    <property type="match status" value="1"/>
</dbReference>
<feature type="domain" description="Helix-hairpin-helix DNA-binding motif class 1" evidence="3">
    <location>
        <begin position="300"/>
        <end position="319"/>
    </location>
</feature>
<dbReference type="InterPro" id="IPR051675">
    <property type="entry name" value="Endo/Exo/Phosphatase_dom_1"/>
</dbReference>